<organism evidence="1 2">
    <name type="scientific">Araneus ventricosus</name>
    <name type="common">Orbweaver spider</name>
    <name type="synonym">Epeira ventricosa</name>
    <dbReference type="NCBI Taxonomy" id="182803"/>
    <lineage>
        <taxon>Eukaryota</taxon>
        <taxon>Metazoa</taxon>
        <taxon>Ecdysozoa</taxon>
        <taxon>Arthropoda</taxon>
        <taxon>Chelicerata</taxon>
        <taxon>Arachnida</taxon>
        <taxon>Araneae</taxon>
        <taxon>Araneomorphae</taxon>
        <taxon>Entelegynae</taxon>
        <taxon>Araneoidea</taxon>
        <taxon>Araneidae</taxon>
        <taxon>Araneus</taxon>
    </lineage>
</organism>
<evidence type="ECO:0000313" key="1">
    <source>
        <dbReference type="EMBL" id="GBN70454.1"/>
    </source>
</evidence>
<dbReference type="Proteomes" id="UP000499080">
    <property type="component" value="Unassembled WGS sequence"/>
</dbReference>
<keyword evidence="2" id="KW-1185">Reference proteome</keyword>
<dbReference type="AlphaFoldDB" id="A0A4Y2R460"/>
<protein>
    <submittedName>
        <fullName evidence="1">Uncharacterized protein</fullName>
    </submittedName>
</protein>
<name>A0A4Y2R460_ARAVE</name>
<gene>
    <name evidence="1" type="ORF">AVEN_243289_1</name>
</gene>
<sequence length="121" mass="13423">LTSLHSVYYSKDVRAPRRSQSINIPPSSKRSPYIVSPGIPCRDMESSSTFKRISSPNGDIEKIIAPLRSHISSPKSTNLSPRWSPRSGVQTWLLPSSHTYPCKALFPTLRLALLGSDFPCL</sequence>
<evidence type="ECO:0000313" key="2">
    <source>
        <dbReference type="Proteomes" id="UP000499080"/>
    </source>
</evidence>
<dbReference type="EMBL" id="BGPR01225163">
    <property type="protein sequence ID" value="GBN70454.1"/>
    <property type="molecule type" value="Genomic_DNA"/>
</dbReference>
<proteinExistence type="predicted"/>
<comment type="caution">
    <text evidence="1">The sequence shown here is derived from an EMBL/GenBank/DDBJ whole genome shotgun (WGS) entry which is preliminary data.</text>
</comment>
<reference evidence="1 2" key="1">
    <citation type="journal article" date="2019" name="Sci. Rep.">
        <title>Orb-weaving spider Araneus ventricosus genome elucidates the spidroin gene catalogue.</title>
        <authorList>
            <person name="Kono N."/>
            <person name="Nakamura H."/>
            <person name="Ohtoshi R."/>
            <person name="Moran D.A.P."/>
            <person name="Shinohara A."/>
            <person name="Yoshida Y."/>
            <person name="Fujiwara M."/>
            <person name="Mori M."/>
            <person name="Tomita M."/>
            <person name="Arakawa K."/>
        </authorList>
    </citation>
    <scope>NUCLEOTIDE SEQUENCE [LARGE SCALE GENOMIC DNA]</scope>
</reference>
<feature type="non-terminal residue" evidence="1">
    <location>
        <position position="1"/>
    </location>
</feature>
<accession>A0A4Y2R460</accession>